<feature type="region of interest" description="Disordered" evidence="1">
    <location>
        <begin position="1"/>
        <end position="25"/>
    </location>
</feature>
<dbReference type="InParanoid" id="A0A165NGE6"/>
<proteinExistence type="predicted"/>
<name>A0A165NGE6_EXIGL</name>
<keyword evidence="3" id="KW-1185">Reference proteome</keyword>
<protein>
    <submittedName>
        <fullName evidence="2">Uncharacterized protein</fullName>
    </submittedName>
</protein>
<gene>
    <name evidence="2" type="ORF">EXIGLDRAFT_135608</name>
</gene>
<dbReference type="Proteomes" id="UP000077266">
    <property type="component" value="Unassembled WGS sequence"/>
</dbReference>
<evidence type="ECO:0000313" key="3">
    <source>
        <dbReference type="Proteomes" id="UP000077266"/>
    </source>
</evidence>
<organism evidence="2 3">
    <name type="scientific">Exidia glandulosa HHB12029</name>
    <dbReference type="NCBI Taxonomy" id="1314781"/>
    <lineage>
        <taxon>Eukaryota</taxon>
        <taxon>Fungi</taxon>
        <taxon>Dikarya</taxon>
        <taxon>Basidiomycota</taxon>
        <taxon>Agaricomycotina</taxon>
        <taxon>Agaricomycetes</taxon>
        <taxon>Auriculariales</taxon>
        <taxon>Exidiaceae</taxon>
        <taxon>Exidia</taxon>
    </lineage>
</organism>
<feature type="compositionally biased region" description="Basic and acidic residues" evidence="1">
    <location>
        <begin position="73"/>
        <end position="86"/>
    </location>
</feature>
<feature type="compositionally biased region" description="Low complexity" evidence="1">
    <location>
        <begin position="1"/>
        <end position="18"/>
    </location>
</feature>
<evidence type="ECO:0000313" key="2">
    <source>
        <dbReference type="EMBL" id="KZW00713.1"/>
    </source>
</evidence>
<dbReference type="AlphaFoldDB" id="A0A165NGE6"/>
<accession>A0A165NGE6</accession>
<reference evidence="2 3" key="1">
    <citation type="journal article" date="2016" name="Mol. Biol. Evol.">
        <title>Comparative Genomics of Early-Diverging Mushroom-Forming Fungi Provides Insights into the Origins of Lignocellulose Decay Capabilities.</title>
        <authorList>
            <person name="Nagy L.G."/>
            <person name="Riley R."/>
            <person name="Tritt A."/>
            <person name="Adam C."/>
            <person name="Daum C."/>
            <person name="Floudas D."/>
            <person name="Sun H."/>
            <person name="Yadav J.S."/>
            <person name="Pangilinan J."/>
            <person name="Larsson K.H."/>
            <person name="Matsuura K."/>
            <person name="Barry K."/>
            <person name="Labutti K."/>
            <person name="Kuo R."/>
            <person name="Ohm R.A."/>
            <person name="Bhattacharya S.S."/>
            <person name="Shirouzu T."/>
            <person name="Yoshinaga Y."/>
            <person name="Martin F.M."/>
            <person name="Grigoriev I.V."/>
            <person name="Hibbett D.S."/>
        </authorList>
    </citation>
    <scope>NUCLEOTIDE SEQUENCE [LARGE SCALE GENOMIC DNA]</scope>
    <source>
        <strain evidence="2 3">HHB12029</strain>
    </source>
</reference>
<sequence>MTSTTITTLTTSASAHTTNPRPRPPLIRTASVIISSPTLKGVATVALSPTSVASMETTLALADKTLRHMRTLRPSDFDNPPSKDDTAPAPDTRPFSTVSSPKAQLHTLQPIRDAPAVPARRKLSDRATSKLSSTSGRGSLGASATAPISRLKRQKTLMPADFKTIQQDGEVADQGFVLFPPDIPRSGSAPPTVNPTSQVTPSRSQQGYIRIVLGAAAEDVVVDNRKLVSSMRHYTVWEREIRSACFVRTRYVSS</sequence>
<dbReference type="EMBL" id="KV425899">
    <property type="protein sequence ID" value="KZW00713.1"/>
    <property type="molecule type" value="Genomic_DNA"/>
</dbReference>
<feature type="region of interest" description="Disordered" evidence="1">
    <location>
        <begin position="71"/>
        <end position="146"/>
    </location>
</feature>
<evidence type="ECO:0000256" key="1">
    <source>
        <dbReference type="SAM" id="MobiDB-lite"/>
    </source>
</evidence>